<name>A0ABP9NWP7_9BACT</name>
<evidence type="ECO:0000313" key="5">
    <source>
        <dbReference type="EMBL" id="GAA5135509.1"/>
    </source>
</evidence>
<accession>A0ABP9NWP7</accession>
<dbReference type="Pfam" id="PF13385">
    <property type="entry name" value="Laminin_G_3"/>
    <property type="match status" value="1"/>
</dbReference>
<gene>
    <name evidence="5" type="ORF">GCM10023213_08960</name>
</gene>
<evidence type="ECO:0000259" key="4">
    <source>
        <dbReference type="SMART" id="SM00560"/>
    </source>
</evidence>
<dbReference type="PANTHER" id="PTHR30273">
    <property type="entry name" value="PERIPLASMIC SIGNAL SENSOR AND SIGMA FACTOR ACTIVATOR FECR-RELATED"/>
    <property type="match status" value="1"/>
</dbReference>
<dbReference type="InterPro" id="IPR013320">
    <property type="entry name" value="ConA-like_dom_sf"/>
</dbReference>
<evidence type="ECO:0000256" key="1">
    <source>
        <dbReference type="ARBA" id="ARBA00022729"/>
    </source>
</evidence>
<reference evidence="6" key="1">
    <citation type="journal article" date="2019" name="Int. J. Syst. Evol. Microbiol.">
        <title>The Global Catalogue of Microorganisms (GCM) 10K type strain sequencing project: providing services to taxonomists for standard genome sequencing and annotation.</title>
        <authorList>
            <consortium name="The Broad Institute Genomics Platform"/>
            <consortium name="The Broad Institute Genome Sequencing Center for Infectious Disease"/>
            <person name="Wu L."/>
            <person name="Ma J."/>
        </authorList>
    </citation>
    <scope>NUCLEOTIDE SEQUENCE [LARGE SCALE GENOMIC DNA]</scope>
    <source>
        <strain evidence="6">JCM 18053</strain>
    </source>
</reference>
<dbReference type="SUPFAM" id="SSF49899">
    <property type="entry name" value="Concanavalin A-like lectins/glucanases"/>
    <property type="match status" value="1"/>
</dbReference>
<keyword evidence="6" id="KW-1185">Reference proteome</keyword>
<dbReference type="Pfam" id="PF04773">
    <property type="entry name" value="FecR"/>
    <property type="match status" value="1"/>
</dbReference>
<dbReference type="InterPro" id="IPR006860">
    <property type="entry name" value="FecR"/>
</dbReference>
<keyword evidence="3" id="KW-0812">Transmembrane</keyword>
<evidence type="ECO:0000256" key="2">
    <source>
        <dbReference type="ARBA" id="ARBA00023157"/>
    </source>
</evidence>
<evidence type="ECO:0000256" key="3">
    <source>
        <dbReference type="SAM" id="Phobius"/>
    </source>
</evidence>
<sequence>MNLDERIHRYMDGLATAEEVQQLQNILLTQPEARRLFADLANLDAALAEQATGWESPVQGKSAKPQRTAIPHFWLAAAAALTLLITGTWWWQSNGAAHATVARGIGSSTFSQGMQIHNAAYEMEAGTVEFITARGAKVVIEAPASFQFENGQRLWLKRGRVAADVPPSAKGFTVITPTGQAVDLGTQFGVDVPQQGQAEIHVFKGEVIAQSFKGGKRQSLKDGQAYSLQSGAGAAREIRSAAFIQPDEMPALQAALTSGQRSRSDAAMAALRQDPTLIALLDFENSKLPPGTFRMTQGRWPGSRAPEFVNVGDHMKLDAGGDHTWPQLTLAAWVRLDRLEALYQSLYHTDGWDDDKRGQVHWIIKKDATMRLALKRNTLLPGSSEKDGFPDSATPVLPEKGRWVHVAVTYDAEAKLIRFYLNGRFDKECLQATAHPALLGPAQIGNWDSQDRKLSGRVDELILLGRTMTDDEIRALFDAGNPYL</sequence>
<protein>
    <recommendedName>
        <fullName evidence="4">LamG-like jellyroll fold domain-containing protein</fullName>
    </recommendedName>
</protein>
<feature type="transmembrane region" description="Helical" evidence="3">
    <location>
        <begin position="73"/>
        <end position="91"/>
    </location>
</feature>
<dbReference type="Proteomes" id="UP001499852">
    <property type="component" value="Unassembled WGS sequence"/>
</dbReference>
<dbReference type="EMBL" id="BAABIA010000002">
    <property type="protein sequence ID" value="GAA5135509.1"/>
    <property type="molecule type" value="Genomic_DNA"/>
</dbReference>
<dbReference type="InterPro" id="IPR006558">
    <property type="entry name" value="LamG-like"/>
</dbReference>
<dbReference type="InterPro" id="IPR012373">
    <property type="entry name" value="Ferrdict_sens_TM"/>
</dbReference>
<comment type="caution">
    <text evidence="5">The sequence shown here is derived from an EMBL/GenBank/DDBJ whole genome shotgun (WGS) entry which is preliminary data.</text>
</comment>
<dbReference type="Gene3D" id="2.60.120.1440">
    <property type="match status" value="1"/>
</dbReference>
<keyword evidence="2" id="KW-1015">Disulfide bond</keyword>
<dbReference type="PANTHER" id="PTHR30273:SF2">
    <property type="entry name" value="PROTEIN FECR"/>
    <property type="match status" value="1"/>
</dbReference>
<dbReference type="SMART" id="SM00560">
    <property type="entry name" value="LamGL"/>
    <property type="match status" value="1"/>
</dbReference>
<dbReference type="RefSeq" id="WP_345735168.1">
    <property type="nucleotide sequence ID" value="NZ_BAABIA010000002.1"/>
</dbReference>
<keyword evidence="1" id="KW-0732">Signal</keyword>
<organism evidence="5 6">
    <name type="scientific">Prosthecobacter algae</name>
    <dbReference type="NCBI Taxonomy" id="1144682"/>
    <lineage>
        <taxon>Bacteria</taxon>
        <taxon>Pseudomonadati</taxon>
        <taxon>Verrucomicrobiota</taxon>
        <taxon>Verrucomicrobiia</taxon>
        <taxon>Verrucomicrobiales</taxon>
        <taxon>Verrucomicrobiaceae</taxon>
        <taxon>Prosthecobacter</taxon>
    </lineage>
</organism>
<keyword evidence="3" id="KW-0472">Membrane</keyword>
<feature type="domain" description="LamG-like jellyroll fold" evidence="4">
    <location>
        <begin position="326"/>
        <end position="471"/>
    </location>
</feature>
<evidence type="ECO:0000313" key="6">
    <source>
        <dbReference type="Proteomes" id="UP001499852"/>
    </source>
</evidence>
<proteinExistence type="predicted"/>
<dbReference type="Gene3D" id="2.60.120.200">
    <property type="match status" value="1"/>
</dbReference>
<keyword evidence="3" id="KW-1133">Transmembrane helix</keyword>